<feature type="non-terminal residue" evidence="1">
    <location>
        <position position="250"/>
    </location>
</feature>
<evidence type="ECO:0000313" key="1">
    <source>
        <dbReference type="EMBL" id="MFC6755154.1"/>
    </source>
</evidence>
<organism evidence="1 2">
    <name type="scientific">Halorubrum tibetense</name>
    <dbReference type="NCBI Taxonomy" id="175631"/>
    <lineage>
        <taxon>Archaea</taxon>
        <taxon>Methanobacteriati</taxon>
        <taxon>Methanobacteriota</taxon>
        <taxon>Stenosarchaea group</taxon>
        <taxon>Halobacteria</taxon>
        <taxon>Halobacteriales</taxon>
        <taxon>Haloferacaceae</taxon>
        <taxon>Halorubrum</taxon>
    </lineage>
</organism>
<reference evidence="1 2" key="1">
    <citation type="journal article" date="2019" name="Int. J. Syst. Evol. Microbiol.">
        <title>The Global Catalogue of Microorganisms (GCM) 10K type strain sequencing project: providing services to taxonomists for standard genome sequencing and annotation.</title>
        <authorList>
            <consortium name="The Broad Institute Genomics Platform"/>
            <consortium name="The Broad Institute Genome Sequencing Center for Infectious Disease"/>
            <person name="Wu L."/>
            <person name="Ma J."/>
        </authorList>
    </citation>
    <scope>NUCLEOTIDE SEQUENCE [LARGE SCALE GENOMIC DNA]</scope>
    <source>
        <strain evidence="1 2">CGMCC 1.3239</strain>
    </source>
</reference>
<dbReference type="AlphaFoldDB" id="A0ABD5SDZ6"/>
<comment type="caution">
    <text evidence="1">The sequence shown here is derived from an EMBL/GenBank/DDBJ whole genome shotgun (WGS) entry which is preliminary data.</text>
</comment>
<sequence>LMWFDGASIYLRRWLGDTLDEPYLVGTQAGEDKYVRLLADITGDGRLDLVRVTTDRLYTYPAKFDGDSFNVISKVTNGLGAATEVQYGTLVTSDHYARLEITTTDEERCERPSYDNNYTAGWCTDYQVADQGTFYRELNNRWASGLHHSLGKLSPTLEVMAPMQIVVRVSGSAPALDVNDQVNTEAQSHISYYYAEAKAQAAGRGLLGFKRLRSVDEQSGVSTITEYRQDFPYIGFPVKTEVFTSEGHLL</sequence>
<feature type="non-terminal residue" evidence="1">
    <location>
        <position position="1"/>
    </location>
</feature>
<dbReference type="EMBL" id="JBHSWW010000571">
    <property type="protein sequence ID" value="MFC6755154.1"/>
    <property type="molecule type" value="Genomic_DNA"/>
</dbReference>
<name>A0ABD5SDZ6_9EURY</name>
<gene>
    <name evidence="1" type="ORF">ACFQEU_17035</name>
</gene>
<proteinExistence type="predicted"/>
<dbReference type="RefSeq" id="WP_379784074.1">
    <property type="nucleotide sequence ID" value="NZ_JBHSWW010000571.1"/>
</dbReference>
<evidence type="ECO:0000313" key="2">
    <source>
        <dbReference type="Proteomes" id="UP001596442"/>
    </source>
</evidence>
<accession>A0ABD5SDZ6</accession>
<protein>
    <recommendedName>
        <fullName evidence="3">Insecticide toxin TcdB middle/N-terminal domain-containing protein</fullName>
    </recommendedName>
</protein>
<keyword evidence="2" id="KW-1185">Reference proteome</keyword>
<evidence type="ECO:0008006" key="3">
    <source>
        <dbReference type="Google" id="ProtNLM"/>
    </source>
</evidence>
<dbReference type="Proteomes" id="UP001596442">
    <property type="component" value="Unassembled WGS sequence"/>
</dbReference>